<dbReference type="GO" id="GO:0006355">
    <property type="term" value="P:regulation of DNA-templated transcription"/>
    <property type="evidence" value="ECO:0007669"/>
    <property type="project" value="InterPro"/>
</dbReference>
<keyword evidence="3 8" id="KW-0238">DNA-binding</keyword>
<dbReference type="InterPro" id="IPR000792">
    <property type="entry name" value="Tscrpt_reg_LuxR_C"/>
</dbReference>
<evidence type="ECO:0000313" key="8">
    <source>
        <dbReference type="EMBL" id="RMI09464.1"/>
    </source>
</evidence>
<name>A0A3M2J975_9CELL</name>
<keyword evidence="4" id="KW-0804">Transcription</keyword>
<evidence type="ECO:0000259" key="6">
    <source>
        <dbReference type="PROSITE" id="PS50043"/>
    </source>
</evidence>
<dbReference type="PRINTS" id="PR00038">
    <property type="entry name" value="HTHLUXR"/>
</dbReference>
<evidence type="ECO:0000256" key="2">
    <source>
        <dbReference type="ARBA" id="ARBA00023015"/>
    </source>
</evidence>
<dbReference type="EMBL" id="RFFI01000048">
    <property type="protein sequence ID" value="RMI09464.1"/>
    <property type="molecule type" value="Genomic_DNA"/>
</dbReference>
<feature type="domain" description="Response regulatory" evidence="7">
    <location>
        <begin position="16"/>
        <end position="134"/>
    </location>
</feature>
<comment type="caution">
    <text evidence="8">The sequence shown here is derived from an EMBL/GenBank/DDBJ whole genome shotgun (WGS) entry which is preliminary data.</text>
</comment>
<evidence type="ECO:0000256" key="5">
    <source>
        <dbReference type="PROSITE-ProRule" id="PRU00169"/>
    </source>
</evidence>
<keyword evidence="1 5" id="KW-0597">Phosphoprotein</keyword>
<dbReference type="InterPro" id="IPR058245">
    <property type="entry name" value="NreC/VraR/RcsB-like_REC"/>
</dbReference>
<dbReference type="RefSeq" id="WP_122149316.1">
    <property type="nucleotide sequence ID" value="NZ_RFFI01000048.1"/>
</dbReference>
<organism evidence="8 9">
    <name type="scientific">Cellulomonas triticagri</name>
    <dbReference type="NCBI Taxonomy" id="2483352"/>
    <lineage>
        <taxon>Bacteria</taxon>
        <taxon>Bacillati</taxon>
        <taxon>Actinomycetota</taxon>
        <taxon>Actinomycetes</taxon>
        <taxon>Micrococcales</taxon>
        <taxon>Cellulomonadaceae</taxon>
        <taxon>Cellulomonas</taxon>
    </lineage>
</organism>
<evidence type="ECO:0000256" key="4">
    <source>
        <dbReference type="ARBA" id="ARBA00023163"/>
    </source>
</evidence>
<dbReference type="AlphaFoldDB" id="A0A3M2J975"/>
<dbReference type="Pfam" id="PF00196">
    <property type="entry name" value="GerE"/>
    <property type="match status" value="1"/>
</dbReference>
<evidence type="ECO:0000256" key="1">
    <source>
        <dbReference type="ARBA" id="ARBA00022553"/>
    </source>
</evidence>
<sequence length="238" mass="24616">MTTTATTTEDAVAPVRVLVADDQAMIRLGLRMIVDHEPDLEVVGEAGDGSEAVALAASTRADVVLMDIRMPGTDGIAATRALRADPERAGTRVVILTTFDDEEYVTGALQAGADGFLLKDTDPGTLVAAVRRVHAGGNLLDPAVTGLVLEQWRRAHRPGASAPGAAASSLDGLTARERDVLLAVARGRSNEEAGAALGISVATVKAHVHAVLTKTGCTARTQLVVLAYEAGLVVPGER</sequence>
<dbReference type="Pfam" id="PF00072">
    <property type="entry name" value="Response_reg"/>
    <property type="match status" value="1"/>
</dbReference>
<gene>
    <name evidence="8" type="ORF">EBM89_10145</name>
</gene>
<accession>A0A3M2J975</accession>
<dbReference type="PANTHER" id="PTHR43214">
    <property type="entry name" value="TWO-COMPONENT RESPONSE REGULATOR"/>
    <property type="match status" value="1"/>
</dbReference>
<proteinExistence type="predicted"/>
<dbReference type="OrthoDB" id="9808843at2"/>
<dbReference type="PROSITE" id="PS50043">
    <property type="entry name" value="HTH_LUXR_2"/>
    <property type="match status" value="1"/>
</dbReference>
<keyword evidence="9" id="KW-1185">Reference proteome</keyword>
<dbReference type="CDD" id="cd17535">
    <property type="entry name" value="REC_NarL-like"/>
    <property type="match status" value="1"/>
</dbReference>
<feature type="modified residue" description="4-aspartylphosphate" evidence="5">
    <location>
        <position position="67"/>
    </location>
</feature>
<feature type="domain" description="HTH luxR-type" evidence="6">
    <location>
        <begin position="166"/>
        <end position="231"/>
    </location>
</feature>
<dbReference type="InterPro" id="IPR001789">
    <property type="entry name" value="Sig_transdc_resp-reg_receiver"/>
</dbReference>
<dbReference type="CDD" id="cd06170">
    <property type="entry name" value="LuxR_C_like"/>
    <property type="match status" value="1"/>
</dbReference>
<keyword evidence="2" id="KW-0805">Transcription regulation</keyword>
<dbReference type="Gene3D" id="3.40.50.2300">
    <property type="match status" value="1"/>
</dbReference>
<dbReference type="InterPro" id="IPR011006">
    <property type="entry name" value="CheY-like_superfamily"/>
</dbReference>
<dbReference type="InterPro" id="IPR016032">
    <property type="entry name" value="Sig_transdc_resp-reg_C-effctor"/>
</dbReference>
<dbReference type="PROSITE" id="PS50110">
    <property type="entry name" value="RESPONSE_REGULATORY"/>
    <property type="match status" value="1"/>
</dbReference>
<reference evidence="8 9" key="1">
    <citation type="submission" date="2018-10" db="EMBL/GenBank/DDBJ databases">
        <title>Isolation, diversity and antifungal activity of actinobacteria from wheat.</title>
        <authorList>
            <person name="Han C."/>
        </authorList>
    </citation>
    <scope>NUCLEOTIDE SEQUENCE [LARGE SCALE GENOMIC DNA]</scope>
    <source>
        <strain evidence="8 9">NEAU-YY56</strain>
    </source>
</reference>
<evidence type="ECO:0000313" key="9">
    <source>
        <dbReference type="Proteomes" id="UP000269289"/>
    </source>
</evidence>
<dbReference type="SMART" id="SM00421">
    <property type="entry name" value="HTH_LUXR"/>
    <property type="match status" value="1"/>
</dbReference>
<dbReference type="Proteomes" id="UP000269289">
    <property type="component" value="Unassembled WGS sequence"/>
</dbReference>
<dbReference type="InterPro" id="IPR039420">
    <property type="entry name" value="WalR-like"/>
</dbReference>
<dbReference type="SUPFAM" id="SSF52172">
    <property type="entry name" value="CheY-like"/>
    <property type="match status" value="1"/>
</dbReference>
<dbReference type="GO" id="GO:0003677">
    <property type="term" value="F:DNA binding"/>
    <property type="evidence" value="ECO:0007669"/>
    <property type="project" value="UniProtKB-KW"/>
</dbReference>
<dbReference type="GO" id="GO:0000160">
    <property type="term" value="P:phosphorelay signal transduction system"/>
    <property type="evidence" value="ECO:0007669"/>
    <property type="project" value="InterPro"/>
</dbReference>
<evidence type="ECO:0000259" key="7">
    <source>
        <dbReference type="PROSITE" id="PS50110"/>
    </source>
</evidence>
<dbReference type="PANTHER" id="PTHR43214:SF24">
    <property type="entry name" value="TRANSCRIPTIONAL REGULATORY PROTEIN NARL-RELATED"/>
    <property type="match status" value="1"/>
</dbReference>
<dbReference type="SUPFAM" id="SSF46894">
    <property type="entry name" value="C-terminal effector domain of the bipartite response regulators"/>
    <property type="match status" value="1"/>
</dbReference>
<dbReference type="SMART" id="SM00448">
    <property type="entry name" value="REC"/>
    <property type="match status" value="1"/>
</dbReference>
<protein>
    <submittedName>
        <fullName evidence="8">DNA-binding response regulator</fullName>
    </submittedName>
</protein>
<evidence type="ECO:0000256" key="3">
    <source>
        <dbReference type="ARBA" id="ARBA00023125"/>
    </source>
</evidence>